<dbReference type="EMBL" id="JACHMN010000002">
    <property type="protein sequence ID" value="MBB5868842.1"/>
    <property type="molecule type" value="Genomic_DNA"/>
</dbReference>
<evidence type="ECO:0000259" key="3">
    <source>
        <dbReference type="Pfam" id="PF25000"/>
    </source>
</evidence>
<organism evidence="4 5">
    <name type="scientific">Allocatelliglobosispora scoriae</name>
    <dbReference type="NCBI Taxonomy" id="643052"/>
    <lineage>
        <taxon>Bacteria</taxon>
        <taxon>Bacillati</taxon>
        <taxon>Actinomycetota</taxon>
        <taxon>Actinomycetes</taxon>
        <taxon>Micromonosporales</taxon>
        <taxon>Micromonosporaceae</taxon>
        <taxon>Allocatelliglobosispora</taxon>
    </lineage>
</organism>
<proteinExistence type="predicted"/>
<dbReference type="PANTHER" id="PTHR46082:SF6">
    <property type="entry name" value="AAA+ ATPASE DOMAIN-CONTAINING PROTEIN-RELATED"/>
    <property type="match status" value="1"/>
</dbReference>
<dbReference type="NCBIfam" id="NF040586">
    <property type="entry name" value="FxSxx_TPR"/>
    <property type="match status" value="1"/>
</dbReference>
<dbReference type="InterPro" id="IPR011990">
    <property type="entry name" value="TPR-like_helical_dom_sf"/>
</dbReference>
<dbReference type="Pfam" id="PF00931">
    <property type="entry name" value="NB-ARC"/>
    <property type="match status" value="1"/>
</dbReference>
<dbReference type="SUPFAM" id="SSF48452">
    <property type="entry name" value="TPR-like"/>
    <property type="match status" value="2"/>
</dbReference>
<feature type="domain" description="DUF7779" evidence="3">
    <location>
        <begin position="374"/>
        <end position="458"/>
    </location>
</feature>
<accession>A0A841BQ10</accession>
<dbReference type="Pfam" id="PF13374">
    <property type="entry name" value="TPR_10"/>
    <property type="match status" value="3"/>
</dbReference>
<feature type="region of interest" description="Disordered" evidence="1">
    <location>
        <begin position="119"/>
        <end position="145"/>
    </location>
</feature>
<reference evidence="4 5" key="1">
    <citation type="submission" date="2020-08" db="EMBL/GenBank/DDBJ databases">
        <title>Sequencing the genomes of 1000 actinobacteria strains.</title>
        <authorList>
            <person name="Klenk H.-P."/>
        </authorList>
    </citation>
    <scope>NUCLEOTIDE SEQUENCE [LARGE SCALE GENOMIC DNA]</scope>
    <source>
        <strain evidence="4 5">DSM 45362</strain>
    </source>
</reference>
<dbReference type="InterPro" id="IPR002182">
    <property type="entry name" value="NB-ARC"/>
</dbReference>
<dbReference type="AlphaFoldDB" id="A0A841BQ10"/>
<protein>
    <submittedName>
        <fullName evidence="4">Tetratricopeptide (TPR) repeat protein</fullName>
    </submittedName>
</protein>
<dbReference type="SUPFAM" id="SSF52540">
    <property type="entry name" value="P-loop containing nucleoside triphosphate hydrolases"/>
    <property type="match status" value="1"/>
</dbReference>
<sequence>MTETSTGTASATGSFILRYAATDRAWAEWIEELLVSAGARIIDDAPGAADPHGLPADLRTLLIVSSAEPMAATGGGRNTLAVYVADVRPLASVPAERSAVLHGLDEASAAERVLRLTGHGGASRPLPADPRFPGTEPMVFNAPARNPRFTGRDAALRDLRARLRTQPTGAVALHGTDGSGKTQIAVEYAHRFRTAYDVVWWIAAEPPQFVDTSLLELASRLGMKLDPSSEANTGLLLAALRRGEPTSRWLIVFDNADDFERISPLVPTGGGHVILTSGNPAWHDRAHPMPVDAFQRAESITHLRRRMPLLTDAEAASLAGTLGDLPLAVSVAGAFLAETSTPVADYLRRLGQGTPAELTVRAWEMSLDWLAGRSRAAFKLLQLCSMLAPEIPFEMLYGDEMADALVPFDSSASERLMRTILVQNLNRLALIKIDDKAAQIYVHRRLQRVVERRMSTEEQRQTRHEIHLVLAGARPDGEVDDPPTWPRFRSMWPHLLISDATGCRDERTRQLFIDRVRYLWLRGDLLAGKRFGERISQEWSALLDDPAFAGDRTALRRQLLNLRFNLANILRSTDGFQASSDLDNEVLAAQRELLGDRHPHTVITMGSVGADLRGLGSYPQALELAATTHDAAMAVFGENHPRTLAAANNLAVSFRLMGDFHSATHRDEDVLARRREVLGPDHPATFHSASCLGRDYRDAGDYAKSVAMLRQVYDGIVAARGAEGTEAVIAQVNLAASLRADGRPEEAMPLLDDAYERLRGRLGERQTETLACRLGRTSNLLAMGRNELAGAELRALIEDYRAALGPAHPHTLICMSNLSAVTRALGDRVEARSLAQHAADELAQHLPASHPFLLGAQTNLSVCLAEDGDLAAARAVAERTLALLAESLGSEHPDALRCEANLALILRGLGESGPGTDHAAIVERLAASVGADHHSVQALRTGVYSHRVIDPHPF</sequence>
<evidence type="ECO:0000256" key="1">
    <source>
        <dbReference type="SAM" id="MobiDB-lite"/>
    </source>
</evidence>
<dbReference type="Proteomes" id="UP000587527">
    <property type="component" value="Unassembled WGS sequence"/>
</dbReference>
<gene>
    <name evidence="4" type="ORF">F4553_002221</name>
</gene>
<dbReference type="Pfam" id="PF13424">
    <property type="entry name" value="TPR_12"/>
    <property type="match status" value="2"/>
</dbReference>
<dbReference type="RefSeq" id="WP_184835071.1">
    <property type="nucleotide sequence ID" value="NZ_JACHMN010000002.1"/>
</dbReference>
<name>A0A841BQ10_9ACTN</name>
<dbReference type="Pfam" id="PF25000">
    <property type="entry name" value="DUF7779"/>
    <property type="match status" value="1"/>
</dbReference>
<feature type="domain" description="NB-ARC" evidence="2">
    <location>
        <begin position="157"/>
        <end position="277"/>
    </location>
</feature>
<dbReference type="InterPro" id="IPR027417">
    <property type="entry name" value="P-loop_NTPase"/>
</dbReference>
<evidence type="ECO:0000259" key="2">
    <source>
        <dbReference type="Pfam" id="PF00931"/>
    </source>
</evidence>
<dbReference type="InterPro" id="IPR053137">
    <property type="entry name" value="NLR-like"/>
</dbReference>
<evidence type="ECO:0000313" key="4">
    <source>
        <dbReference type="EMBL" id="MBB5868842.1"/>
    </source>
</evidence>
<evidence type="ECO:0000313" key="5">
    <source>
        <dbReference type="Proteomes" id="UP000587527"/>
    </source>
</evidence>
<comment type="caution">
    <text evidence="4">The sequence shown here is derived from an EMBL/GenBank/DDBJ whole genome shotgun (WGS) entry which is preliminary data.</text>
</comment>
<dbReference type="PANTHER" id="PTHR46082">
    <property type="entry name" value="ATP/GTP-BINDING PROTEIN-RELATED"/>
    <property type="match status" value="1"/>
</dbReference>
<dbReference type="Gene3D" id="3.40.50.300">
    <property type="entry name" value="P-loop containing nucleotide triphosphate hydrolases"/>
    <property type="match status" value="1"/>
</dbReference>
<dbReference type="Gene3D" id="1.25.40.10">
    <property type="entry name" value="Tetratricopeptide repeat domain"/>
    <property type="match status" value="2"/>
</dbReference>
<dbReference type="InterPro" id="IPR056681">
    <property type="entry name" value="DUF7779"/>
</dbReference>
<keyword evidence="5" id="KW-1185">Reference proteome</keyword>